<keyword evidence="4" id="KW-1185">Reference proteome</keyword>
<dbReference type="EC" id="1.1.1.-" evidence="3"/>
<evidence type="ECO:0000313" key="4">
    <source>
        <dbReference type="Proteomes" id="UP000315724"/>
    </source>
</evidence>
<dbReference type="GO" id="GO:0005829">
    <property type="term" value="C:cytosol"/>
    <property type="evidence" value="ECO:0007669"/>
    <property type="project" value="TreeGrafter"/>
</dbReference>
<dbReference type="EMBL" id="CP036267">
    <property type="protein sequence ID" value="QDT33218.1"/>
    <property type="molecule type" value="Genomic_DNA"/>
</dbReference>
<dbReference type="InterPro" id="IPR036812">
    <property type="entry name" value="NAD(P)_OxRdtase_dom_sf"/>
</dbReference>
<dbReference type="InterPro" id="IPR023210">
    <property type="entry name" value="NADP_OxRdtase_dom"/>
</dbReference>
<sequence>MQYRTLGHSEISVSSIGMGCVTFGREIDEETSLQIMDYAFENGITLFDTAEAYAEGESERVVGNWMKSRTRRDQIVLATKIKGKLTRERIFSSIESSLKRLQTDCIDLLQTHSWDESTPLEVTFDALTTLVAQGKVRYVGCSNYDAAQLAATLKLSEQSNFSRLTSVQPPYNLVQREIEADLLPLCARENVGVISYSPLGAGFLTGKYRSGQSIPAGSRFDVIPGHQPIYFTDHGFRVLEELDASVQSTGLSHVQLALSWVLRQPNITSMLIGARNTSQIDQALQAMSLNMNSKR</sequence>
<reference evidence="3 4" key="1">
    <citation type="submission" date="2019-02" db="EMBL/GenBank/DDBJ databases">
        <title>Deep-cultivation of Planctomycetes and their phenomic and genomic characterization uncovers novel biology.</title>
        <authorList>
            <person name="Wiegand S."/>
            <person name="Jogler M."/>
            <person name="Boedeker C."/>
            <person name="Pinto D."/>
            <person name="Vollmers J."/>
            <person name="Rivas-Marin E."/>
            <person name="Kohn T."/>
            <person name="Peeters S.H."/>
            <person name="Heuer A."/>
            <person name="Rast P."/>
            <person name="Oberbeckmann S."/>
            <person name="Bunk B."/>
            <person name="Jeske O."/>
            <person name="Meyerdierks A."/>
            <person name="Storesund J.E."/>
            <person name="Kallscheuer N."/>
            <person name="Luecker S."/>
            <person name="Lage O.M."/>
            <person name="Pohl T."/>
            <person name="Merkel B.J."/>
            <person name="Hornburger P."/>
            <person name="Mueller R.-W."/>
            <person name="Bruemmer F."/>
            <person name="Labrenz M."/>
            <person name="Spormann A.M."/>
            <person name="Op den Camp H."/>
            <person name="Overmann J."/>
            <person name="Amann R."/>
            <person name="Jetten M.S.M."/>
            <person name="Mascher T."/>
            <person name="Medema M.H."/>
            <person name="Devos D.P."/>
            <person name="Kaster A.-K."/>
            <person name="Ovreas L."/>
            <person name="Rohde M."/>
            <person name="Galperin M.Y."/>
            <person name="Jogler C."/>
        </authorList>
    </citation>
    <scope>NUCLEOTIDE SEQUENCE [LARGE SCALE GENOMIC DNA]</scope>
    <source>
        <strain evidence="3 4">Mal48</strain>
    </source>
</reference>
<dbReference type="RefSeq" id="WP_145199184.1">
    <property type="nucleotide sequence ID" value="NZ_CP036267.1"/>
</dbReference>
<dbReference type="PANTHER" id="PTHR43364">
    <property type="entry name" value="NADH-SPECIFIC METHYLGLYOXAL REDUCTASE-RELATED"/>
    <property type="match status" value="1"/>
</dbReference>
<dbReference type="PANTHER" id="PTHR43364:SF4">
    <property type="entry name" value="NAD(P)-LINKED OXIDOREDUCTASE SUPERFAMILY PROTEIN"/>
    <property type="match status" value="1"/>
</dbReference>
<name>A0A517QNK5_9PLAN</name>
<dbReference type="KEGG" id="tpol:Mal48_24710"/>
<proteinExistence type="predicted"/>
<dbReference type="AlphaFoldDB" id="A0A517QNK5"/>
<dbReference type="SUPFAM" id="SSF51430">
    <property type="entry name" value="NAD(P)-linked oxidoreductase"/>
    <property type="match status" value="1"/>
</dbReference>
<organism evidence="3 4">
    <name type="scientific">Thalassoglobus polymorphus</name>
    <dbReference type="NCBI Taxonomy" id="2527994"/>
    <lineage>
        <taxon>Bacteria</taxon>
        <taxon>Pseudomonadati</taxon>
        <taxon>Planctomycetota</taxon>
        <taxon>Planctomycetia</taxon>
        <taxon>Planctomycetales</taxon>
        <taxon>Planctomycetaceae</taxon>
        <taxon>Thalassoglobus</taxon>
    </lineage>
</organism>
<dbReference type="OrthoDB" id="9773828at2"/>
<protein>
    <submittedName>
        <fullName evidence="3">General stress protein 69</fullName>
        <ecNumber evidence="3">1.1.1.-</ecNumber>
    </submittedName>
</protein>
<dbReference type="GO" id="GO:0016491">
    <property type="term" value="F:oxidoreductase activity"/>
    <property type="evidence" value="ECO:0007669"/>
    <property type="project" value="UniProtKB-KW"/>
</dbReference>
<evidence type="ECO:0000256" key="1">
    <source>
        <dbReference type="ARBA" id="ARBA00023002"/>
    </source>
</evidence>
<dbReference type="InterPro" id="IPR050523">
    <property type="entry name" value="AKR_Detox_Biosynth"/>
</dbReference>
<keyword evidence="1 3" id="KW-0560">Oxidoreductase</keyword>
<feature type="domain" description="NADP-dependent oxidoreductase" evidence="2">
    <location>
        <begin position="16"/>
        <end position="293"/>
    </location>
</feature>
<dbReference type="Proteomes" id="UP000315724">
    <property type="component" value="Chromosome"/>
</dbReference>
<dbReference type="Gene3D" id="3.20.20.100">
    <property type="entry name" value="NADP-dependent oxidoreductase domain"/>
    <property type="match status" value="1"/>
</dbReference>
<evidence type="ECO:0000259" key="2">
    <source>
        <dbReference type="Pfam" id="PF00248"/>
    </source>
</evidence>
<accession>A0A517QNK5</accession>
<dbReference type="FunFam" id="3.20.20.100:FF:000004">
    <property type="entry name" value="Oxidoreductase, aldo/keto reductase"/>
    <property type="match status" value="1"/>
</dbReference>
<evidence type="ECO:0000313" key="3">
    <source>
        <dbReference type="EMBL" id="QDT33218.1"/>
    </source>
</evidence>
<gene>
    <name evidence="3" type="primary">yhdN_2</name>
    <name evidence="3" type="ORF">Mal48_24710</name>
</gene>
<dbReference type="Pfam" id="PF00248">
    <property type="entry name" value="Aldo_ket_red"/>
    <property type="match status" value="1"/>
</dbReference>